<reference evidence="5 6" key="1">
    <citation type="submission" date="2024-03" db="EMBL/GenBank/DDBJ databases">
        <title>The Acrasis kona genome and developmental transcriptomes reveal deep origins of eukaryotic multicellular pathways.</title>
        <authorList>
            <person name="Sheikh S."/>
            <person name="Fu C.-J."/>
            <person name="Brown M.W."/>
            <person name="Baldauf S.L."/>
        </authorList>
    </citation>
    <scope>NUCLEOTIDE SEQUENCE [LARGE SCALE GENOMIC DNA]</scope>
    <source>
        <strain evidence="5 6">ATCC MYA-3509</strain>
    </source>
</reference>
<dbReference type="GO" id="GO:0030686">
    <property type="term" value="C:90S preribosome"/>
    <property type="evidence" value="ECO:0007669"/>
    <property type="project" value="TreeGrafter"/>
</dbReference>
<keyword evidence="3 4" id="KW-0687">Ribonucleoprotein</keyword>
<name>A0AAW2YLB9_9EUKA</name>
<dbReference type="GO" id="GO:0003735">
    <property type="term" value="F:structural constituent of ribosome"/>
    <property type="evidence" value="ECO:0007669"/>
    <property type="project" value="InterPro"/>
</dbReference>
<sequence>MLTALRKIHKSKDQTPDELETQIAQAIFDLEVNNKDLKAELQPLTFSSAKEVKVGKDKSAIIVFVPVRQIQAWKKVQGRLVRELEKKFSGKTILMVGQRKALSKPTSNKVHRPRARNLAEVQERLMEDVAHPVEIVGRRTRFRTDGGQHIRIFLDSKEKNNFESKLHTLSVVYRMLTGKRVTYEFQPTA</sequence>
<dbReference type="AlphaFoldDB" id="A0AAW2YLB9"/>
<organism evidence="5 6">
    <name type="scientific">Acrasis kona</name>
    <dbReference type="NCBI Taxonomy" id="1008807"/>
    <lineage>
        <taxon>Eukaryota</taxon>
        <taxon>Discoba</taxon>
        <taxon>Heterolobosea</taxon>
        <taxon>Tetramitia</taxon>
        <taxon>Eutetramitia</taxon>
        <taxon>Acrasidae</taxon>
        <taxon>Acrasis</taxon>
    </lineage>
</organism>
<evidence type="ECO:0000256" key="4">
    <source>
        <dbReference type="RuleBase" id="RU364105"/>
    </source>
</evidence>
<dbReference type="InterPro" id="IPR000554">
    <property type="entry name" value="Ribosomal_eS7"/>
</dbReference>
<dbReference type="Pfam" id="PF01251">
    <property type="entry name" value="Ribosomal_S7e"/>
    <property type="match status" value="1"/>
</dbReference>
<keyword evidence="6" id="KW-1185">Reference proteome</keyword>
<keyword evidence="2 4" id="KW-0689">Ribosomal protein</keyword>
<dbReference type="GO" id="GO:0006364">
    <property type="term" value="P:rRNA processing"/>
    <property type="evidence" value="ECO:0007669"/>
    <property type="project" value="TreeGrafter"/>
</dbReference>
<protein>
    <recommendedName>
        <fullName evidence="4">40S ribosomal protein S7</fullName>
    </recommendedName>
</protein>
<evidence type="ECO:0000256" key="2">
    <source>
        <dbReference type="ARBA" id="ARBA00022980"/>
    </source>
</evidence>
<gene>
    <name evidence="5" type="ORF">AKO1_005642</name>
</gene>
<evidence type="ECO:0000256" key="3">
    <source>
        <dbReference type="ARBA" id="ARBA00023274"/>
    </source>
</evidence>
<accession>A0AAW2YLB9</accession>
<dbReference type="PANTHER" id="PTHR11278:SF0">
    <property type="entry name" value="SMALL RIBOSOMAL SUBUNIT PROTEIN ES7"/>
    <property type="match status" value="1"/>
</dbReference>
<proteinExistence type="inferred from homology"/>
<dbReference type="GO" id="GO:0006412">
    <property type="term" value="P:translation"/>
    <property type="evidence" value="ECO:0007669"/>
    <property type="project" value="InterPro"/>
</dbReference>
<comment type="similarity">
    <text evidence="1 4">Belongs to the eukaryotic ribosomal protein eS7 family.</text>
</comment>
<dbReference type="GO" id="GO:0042274">
    <property type="term" value="P:ribosomal small subunit biogenesis"/>
    <property type="evidence" value="ECO:0007669"/>
    <property type="project" value="TreeGrafter"/>
</dbReference>
<dbReference type="PANTHER" id="PTHR11278">
    <property type="entry name" value="40S RIBOSOMAL PROTEIN S7"/>
    <property type="match status" value="1"/>
</dbReference>
<comment type="caution">
    <text evidence="5">The sequence shown here is derived from an EMBL/GenBank/DDBJ whole genome shotgun (WGS) entry which is preliminary data.</text>
</comment>
<dbReference type="Proteomes" id="UP001431209">
    <property type="component" value="Unassembled WGS sequence"/>
</dbReference>
<dbReference type="GO" id="GO:0022627">
    <property type="term" value="C:cytosolic small ribosomal subunit"/>
    <property type="evidence" value="ECO:0007669"/>
    <property type="project" value="TreeGrafter"/>
</dbReference>
<evidence type="ECO:0000313" key="6">
    <source>
        <dbReference type="Proteomes" id="UP001431209"/>
    </source>
</evidence>
<dbReference type="GO" id="GO:0032040">
    <property type="term" value="C:small-subunit processome"/>
    <property type="evidence" value="ECO:0007669"/>
    <property type="project" value="TreeGrafter"/>
</dbReference>
<evidence type="ECO:0000256" key="1">
    <source>
        <dbReference type="ARBA" id="ARBA00007820"/>
    </source>
</evidence>
<evidence type="ECO:0000313" key="5">
    <source>
        <dbReference type="EMBL" id="KAL0476827.1"/>
    </source>
</evidence>
<dbReference type="EMBL" id="JAOPGA020000108">
    <property type="protein sequence ID" value="KAL0476827.1"/>
    <property type="molecule type" value="Genomic_DNA"/>
</dbReference>